<accession>A0A6J6XH06</accession>
<organism evidence="1">
    <name type="scientific">freshwater metagenome</name>
    <dbReference type="NCBI Taxonomy" id="449393"/>
    <lineage>
        <taxon>unclassified sequences</taxon>
        <taxon>metagenomes</taxon>
        <taxon>ecological metagenomes</taxon>
    </lineage>
</organism>
<reference evidence="1" key="1">
    <citation type="submission" date="2020-05" db="EMBL/GenBank/DDBJ databases">
        <authorList>
            <person name="Chiriac C."/>
            <person name="Salcher M."/>
            <person name="Ghai R."/>
            <person name="Kavagutti S V."/>
        </authorList>
    </citation>
    <scope>NUCLEOTIDE SEQUENCE</scope>
</reference>
<dbReference type="AlphaFoldDB" id="A0A6J6XH06"/>
<evidence type="ECO:0000313" key="2">
    <source>
        <dbReference type="EMBL" id="CAB4986067.1"/>
    </source>
</evidence>
<name>A0A6J6XH06_9ZZZZ</name>
<dbReference type="EMBL" id="CAFAAH010000083">
    <property type="protein sequence ID" value="CAB4795063.1"/>
    <property type="molecule type" value="Genomic_DNA"/>
</dbReference>
<proteinExistence type="predicted"/>
<sequence>MKVNLSALRQLVRKRDPDLVAGVDLNHRAGDCSVIRPRTNCLAGLDLPINNLGSQFELFGSVWEKRRLERDVADALGIRAICELPYILKNWLELRFVVGVVRGALCGLVVAHAAGHATLPDRDSADHPGASVAWDSAVHLIGAVLESL</sequence>
<gene>
    <name evidence="1" type="ORF">UFOPK2996_00735</name>
    <name evidence="2" type="ORF">UFOPK3974_00660</name>
</gene>
<dbReference type="EMBL" id="CAFBOR010000074">
    <property type="protein sequence ID" value="CAB4986067.1"/>
    <property type="molecule type" value="Genomic_DNA"/>
</dbReference>
<evidence type="ECO:0000313" key="1">
    <source>
        <dbReference type="EMBL" id="CAB4795063.1"/>
    </source>
</evidence>
<protein>
    <submittedName>
        <fullName evidence="1">Unannotated protein</fullName>
    </submittedName>
</protein>